<dbReference type="RefSeq" id="WP_056955145.1">
    <property type="nucleotide sequence ID" value="NZ_AZFK01000052.1"/>
</dbReference>
<dbReference type="Proteomes" id="UP000050816">
    <property type="component" value="Unassembled WGS sequence"/>
</dbReference>
<gene>
    <name evidence="2" type="ORF">FC43_GL001859</name>
</gene>
<sequence>MTFYKIGDEVKAGKFGPLEHDFGGIVEKVYENSIMIAIKQFDPSDKTSVNELNGRAVIRKDEAKMVKAVERTAEDKELAAKEEKEKGEKAAKPARKKRTTKKSEKKGDK</sequence>
<evidence type="ECO:0000313" key="2">
    <source>
        <dbReference type="EMBL" id="KRL89237.1"/>
    </source>
</evidence>
<name>A0A0R1UF03_9LACO</name>
<dbReference type="AlphaFoldDB" id="A0A0R1UF03"/>
<dbReference type="EMBL" id="AZFK01000052">
    <property type="protein sequence ID" value="KRL89237.1"/>
    <property type="molecule type" value="Genomic_DNA"/>
</dbReference>
<feature type="compositionally biased region" description="Basic and acidic residues" evidence="1">
    <location>
        <begin position="71"/>
        <end position="91"/>
    </location>
</feature>
<accession>A0A0R1UF03</accession>
<feature type="region of interest" description="Disordered" evidence="1">
    <location>
        <begin position="71"/>
        <end position="109"/>
    </location>
</feature>
<organism evidence="2 3">
    <name type="scientific">Limosilactobacillus ingluviei DSM 15946</name>
    <dbReference type="NCBI Taxonomy" id="1423760"/>
    <lineage>
        <taxon>Bacteria</taxon>
        <taxon>Bacillati</taxon>
        <taxon>Bacillota</taxon>
        <taxon>Bacilli</taxon>
        <taxon>Lactobacillales</taxon>
        <taxon>Lactobacillaceae</taxon>
        <taxon>Limosilactobacillus</taxon>
    </lineage>
</organism>
<evidence type="ECO:0000313" key="3">
    <source>
        <dbReference type="Proteomes" id="UP000050816"/>
    </source>
</evidence>
<comment type="caution">
    <text evidence="2">The sequence shown here is derived from an EMBL/GenBank/DDBJ whole genome shotgun (WGS) entry which is preliminary data.</text>
</comment>
<evidence type="ECO:0008006" key="4">
    <source>
        <dbReference type="Google" id="ProtNLM"/>
    </source>
</evidence>
<proteinExistence type="predicted"/>
<protein>
    <recommendedName>
        <fullName evidence="4">DUF2187 domain-containing protein</fullName>
    </recommendedName>
</protein>
<reference evidence="2 3" key="1">
    <citation type="journal article" date="2015" name="Genome Announc.">
        <title>Expanding the biotechnology potential of lactobacilli through comparative genomics of 213 strains and associated genera.</title>
        <authorList>
            <person name="Sun Z."/>
            <person name="Harris H.M."/>
            <person name="McCann A."/>
            <person name="Guo C."/>
            <person name="Argimon S."/>
            <person name="Zhang W."/>
            <person name="Yang X."/>
            <person name="Jeffery I.B."/>
            <person name="Cooney J.C."/>
            <person name="Kagawa T.F."/>
            <person name="Liu W."/>
            <person name="Song Y."/>
            <person name="Salvetti E."/>
            <person name="Wrobel A."/>
            <person name="Rasinkangas P."/>
            <person name="Parkhill J."/>
            <person name="Rea M.C."/>
            <person name="O'Sullivan O."/>
            <person name="Ritari J."/>
            <person name="Douillard F.P."/>
            <person name="Paul Ross R."/>
            <person name="Yang R."/>
            <person name="Briner A.E."/>
            <person name="Felis G.E."/>
            <person name="de Vos W.M."/>
            <person name="Barrangou R."/>
            <person name="Klaenhammer T.R."/>
            <person name="Caufield P.W."/>
            <person name="Cui Y."/>
            <person name="Zhang H."/>
            <person name="O'Toole P.W."/>
        </authorList>
    </citation>
    <scope>NUCLEOTIDE SEQUENCE [LARGE SCALE GENOMIC DNA]</scope>
    <source>
        <strain evidence="2 3">DSM 15946</strain>
    </source>
</reference>
<evidence type="ECO:0000256" key="1">
    <source>
        <dbReference type="SAM" id="MobiDB-lite"/>
    </source>
</evidence>
<dbReference type="PATRIC" id="fig|1423760.3.peg.1946"/>